<dbReference type="Pfam" id="PF04082">
    <property type="entry name" value="Fungal_trans"/>
    <property type="match status" value="1"/>
</dbReference>
<dbReference type="STRING" id="42673.A0A2K0WSM9"/>
<evidence type="ECO:0000313" key="3">
    <source>
        <dbReference type="EMBL" id="PNP85303.1"/>
    </source>
</evidence>
<dbReference type="GO" id="GO:0008270">
    <property type="term" value="F:zinc ion binding"/>
    <property type="evidence" value="ECO:0007669"/>
    <property type="project" value="InterPro"/>
</dbReference>
<dbReference type="CDD" id="cd12148">
    <property type="entry name" value="fungal_TF_MHR"/>
    <property type="match status" value="1"/>
</dbReference>
<keyword evidence="1" id="KW-0539">Nucleus</keyword>
<evidence type="ECO:0000256" key="1">
    <source>
        <dbReference type="ARBA" id="ARBA00023242"/>
    </source>
</evidence>
<dbReference type="InterPro" id="IPR007219">
    <property type="entry name" value="XnlR_reg_dom"/>
</dbReference>
<dbReference type="EMBL" id="MTQA01000026">
    <property type="protein sequence ID" value="PNP85303.1"/>
    <property type="molecule type" value="Genomic_DNA"/>
</dbReference>
<organism evidence="3 4">
    <name type="scientific">Gibberella nygamai</name>
    <name type="common">Bean root rot disease fungus</name>
    <name type="synonym">Fusarium nygamai</name>
    <dbReference type="NCBI Taxonomy" id="42673"/>
    <lineage>
        <taxon>Eukaryota</taxon>
        <taxon>Fungi</taxon>
        <taxon>Dikarya</taxon>
        <taxon>Ascomycota</taxon>
        <taxon>Pezizomycotina</taxon>
        <taxon>Sordariomycetes</taxon>
        <taxon>Hypocreomycetidae</taxon>
        <taxon>Hypocreales</taxon>
        <taxon>Nectriaceae</taxon>
        <taxon>Fusarium</taxon>
        <taxon>Fusarium fujikuroi species complex</taxon>
    </lineage>
</organism>
<dbReference type="AlphaFoldDB" id="A0A2K0WSM9"/>
<dbReference type="Proteomes" id="UP000236664">
    <property type="component" value="Unassembled WGS sequence"/>
</dbReference>
<dbReference type="PANTHER" id="PTHR47425:SF2">
    <property type="entry name" value="FARB-RELATED"/>
    <property type="match status" value="1"/>
</dbReference>
<dbReference type="GO" id="GO:0003677">
    <property type="term" value="F:DNA binding"/>
    <property type="evidence" value="ECO:0007669"/>
    <property type="project" value="InterPro"/>
</dbReference>
<reference evidence="3 4" key="1">
    <citation type="submission" date="2017-06" db="EMBL/GenBank/DDBJ databases">
        <title>Genome of Fusarium nygamai isolate CS10214.</title>
        <authorList>
            <person name="Gardiner D.M."/>
            <person name="Obanor F."/>
            <person name="Kazan K."/>
        </authorList>
    </citation>
    <scope>NUCLEOTIDE SEQUENCE [LARGE SCALE GENOMIC DNA]</scope>
    <source>
        <strain evidence="3 4">CS10214</strain>
    </source>
</reference>
<proteinExistence type="predicted"/>
<keyword evidence="4" id="KW-1185">Reference proteome</keyword>
<comment type="caution">
    <text evidence="3">The sequence shown here is derived from an EMBL/GenBank/DDBJ whole genome shotgun (WGS) entry which is preliminary data.</text>
</comment>
<name>A0A2K0WSM9_GIBNY</name>
<accession>A0A2K0WSM9</accession>
<gene>
    <name evidence="3" type="ORF">FNYG_01362</name>
</gene>
<evidence type="ECO:0000259" key="2">
    <source>
        <dbReference type="Pfam" id="PF04082"/>
    </source>
</evidence>
<sequence>MAKLMPAPKEDEDLLKALTDEHSETPKLVEAMARQSPSHNMSQARVEITFAYYPFLCINNLSSLHTDDINYLDSQGCFKVPDSSCLDNMVRAFFQHAHPILPVVNEAEFWSIYDPLTSADKTGRIPVILLSATLFVTYKYIDEQVIQGMQYSTAHEARDSFLQKTQLLYNQETESSPLILSQVSLLLAHWITQKSSTGRKSTQWLGRAIQHSQDAIYQAKASTSDKSHFSQSNLRRLLGCCIISDCVHSLYTRRPPMMPFGMVETEGDSLILTRADLSHEIGLSRAYDAEAKQRFIEAQQQMSVLIRILRRVLSLVYKQAGMTAFRTASTLREEEYKFRDCKSHLKAWYNENLKPLISGRDSALGSPVSLDDVTQHEGSQNNPIELRVSMMHLHYE</sequence>
<dbReference type="PANTHER" id="PTHR47425">
    <property type="entry name" value="FARB-RELATED"/>
    <property type="match status" value="1"/>
</dbReference>
<dbReference type="GO" id="GO:0006351">
    <property type="term" value="P:DNA-templated transcription"/>
    <property type="evidence" value="ECO:0007669"/>
    <property type="project" value="InterPro"/>
</dbReference>
<dbReference type="OrthoDB" id="5041285at2759"/>
<dbReference type="InterPro" id="IPR052761">
    <property type="entry name" value="Fungal_Detox/Toxin_TFs"/>
</dbReference>
<evidence type="ECO:0000313" key="4">
    <source>
        <dbReference type="Proteomes" id="UP000236664"/>
    </source>
</evidence>
<protein>
    <recommendedName>
        <fullName evidence="2">Xylanolytic transcriptional activator regulatory domain-containing protein</fullName>
    </recommendedName>
</protein>
<feature type="domain" description="Xylanolytic transcriptional activator regulatory" evidence="2">
    <location>
        <begin position="92"/>
        <end position="349"/>
    </location>
</feature>